<keyword evidence="1" id="KW-0732">Signal</keyword>
<dbReference type="HOGENOM" id="CLU_2484819_0_0_1"/>
<feature type="chain" id="PRO_5002207001" evidence="1">
    <location>
        <begin position="21"/>
        <end position="87"/>
    </location>
</feature>
<reference evidence="2 3" key="1">
    <citation type="submission" date="2014-04" db="EMBL/GenBank/DDBJ databases">
        <authorList>
            <consortium name="DOE Joint Genome Institute"/>
            <person name="Kuo A."/>
            <person name="Ruytinx J."/>
            <person name="Rineau F."/>
            <person name="Colpaert J."/>
            <person name="Kohler A."/>
            <person name="Nagy L.G."/>
            <person name="Floudas D."/>
            <person name="Copeland A."/>
            <person name="Barry K.W."/>
            <person name="Cichocki N."/>
            <person name="Veneault-Fourrey C."/>
            <person name="LaButti K."/>
            <person name="Lindquist E.A."/>
            <person name="Lipzen A."/>
            <person name="Lundell T."/>
            <person name="Morin E."/>
            <person name="Murat C."/>
            <person name="Sun H."/>
            <person name="Tunlid A."/>
            <person name="Henrissat B."/>
            <person name="Grigoriev I.V."/>
            <person name="Hibbett D.S."/>
            <person name="Martin F."/>
            <person name="Nordberg H.P."/>
            <person name="Cantor M.N."/>
            <person name="Hua S.X."/>
        </authorList>
    </citation>
    <scope>NUCLEOTIDE SEQUENCE [LARGE SCALE GENOMIC DNA]</scope>
    <source>
        <strain evidence="2 3">UH-Slu-Lm8-n1</strain>
    </source>
</reference>
<dbReference type="AlphaFoldDB" id="A0A0D0AY06"/>
<proteinExistence type="predicted"/>
<organism evidence="2 3">
    <name type="scientific">Suillus luteus UH-Slu-Lm8-n1</name>
    <dbReference type="NCBI Taxonomy" id="930992"/>
    <lineage>
        <taxon>Eukaryota</taxon>
        <taxon>Fungi</taxon>
        <taxon>Dikarya</taxon>
        <taxon>Basidiomycota</taxon>
        <taxon>Agaricomycotina</taxon>
        <taxon>Agaricomycetes</taxon>
        <taxon>Agaricomycetidae</taxon>
        <taxon>Boletales</taxon>
        <taxon>Suillineae</taxon>
        <taxon>Suillaceae</taxon>
        <taxon>Suillus</taxon>
    </lineage>
</organism>
<dbReference type="Proteomes" id="UP000054485">
    <property type="component" value="Unassembled WGS sequence"/>
</dbReference>
<dbReference type="InParanoid" id="A0A0D0AY06"/>
<keyword evidence="3" id="KW-1185">Reference proteome</keyword>
<accession>A0A0D0AY06</accession>
<protein>
    <submittedName>
        <fullName evidence="2">Uncharacterized protein</fullName>
    </submittedName>
</protein>
<gene>
    <name evidence="2" type="ORF">CY34DRAFT_808511</name>
</gene>
<name>A0A0D0AY06_9AGAM</name>
<evidence type="ECO:0000313" key="3">
    <source>
        <dbReference type="Proteomes" id="UP000054485"/>
    </source>
</evidence>
<evidence type="ECO:0000256" key="1">
    <source>
        <dbReference type="SAM" id="SignalP"/>
    </source>
</evidence>
<sequence length="87" mass="9686">MHWVLMSVLVLVGWVTPSTAGLKSNTDTDLIIMVVQGWSKWCASYDGFAVPIGWMCGTKDAVWIITMITRAVTAQRARIIRYIPDGD</sequence>
<dbReference type="EMBL" id="KN835351">
    <property type="protein sequence ID" value="KIK39262.1"/>
    <property type="molecule type" value="Genomic_DNA"/>
</dbReference>
<dbReference type="OrthoDB" id="10295539at2759"/>
<feature type="signal peptide" evidence="1">
    <location>
        <begin position="1"/>
        <end position="20"/>
    </location>
</feature>
<reference evidence="3" key="2">
    <citation type="submission" date="2015-01" db="EMBL/GenBank/DDBJ databases">
        <title>Evolutionary Origins and Diversification of the Mycorrhizal Mutualists.</title>
        <authorList>
            <consortium name="DOE Joint Genome Institute"/>
            <consortium name="Mycorrhizal Genomics Consortium"/>
            <person name="Kohler A."/>
            <person name="Kuo A."/>
            <person name="Nagy L.G."/>
            <person name="Floudas D."/>
            <person name="Copeland A."/>
            <person name="Barry K.W."/>
            <person name="Cichocki N."/>
            <person name="Veneault-Fourrey C."/>
            <person name="LaButti K."/>
            <person name="Lindquist E.A."/>
            <person name="Lipzen A."/>
            <person name="Lundell T."/>
            <person name="Morin E."/>
            <person name="Murat C."/>
            <person name="Riley R."/>
            <person name="Ohm R."/>
            <person name="Sun H."/>
            <person name="Tunlid A."/>
            <person name="Henrissat B."/>
            <person name="Grigoriev I.V."/>
            <person name="Hibbett D.S."/>
            <person name="Martin F."/>
        </authorList>
    </citation>
    <scope>NUCLEOTIDE SEQUENCE [LARGE SCALE GENOMIC DNA]</scope>
    <source>
        <strain evidence="3">UH-Slu-Lm8-n1</strain>
    </source>
</reference>
<evidence type="ECO:0000313" key="2">
    <source>
        <dbReference type="EMBL" id="KIK39262.1"/>
    </source>
</evidence>